<gene>
    <name evidence="1" type="ORF">GCM10011385_07440</name>
</gene>
<accession>A0A916RJW2</accession>
<reference evidence="1" key="2">
    <citation type="submission" date="2020-09" db="EMBL/GenBank/DDBJ databases">
        <authorList>
            <person name="Sun Q."/>
            <person name="Zhou Y."/>
        </authorList>
    </citation>
    <scope>NUCLEOTIDE SEQUENCE</scope>
    <source>
        <strain evidence="1">CGMCC 1.15320</strain>
    </source>
</reference>
<name>A0A916RJW2_9HYPH</name>
<protein>
    <submittedName>
        <fullName evidence="1">Uncharacterized protein</fullName>
    </submittedName>
</protein>
<reference evidence="1" key="1">
    <citation type="journal article" date="2014" name="Int. J. Syst. Evol. Microbiol.">
        <title>Complete genome sequence of Corynebacterium casei LMG S-19264T (=DSM 44701T), isolated from a smear-ripened cheese.</title>
        <authorList>
            <consortium name="US DOE Joint Genome Institute (JGI-PGF)"/>
            <person name="Walter F."/>
            <person name="Albersmeier A."/>
            <person name="Kalinowski J."/>
            <person name="Ruckert C."/>
        </authorList>
    </citation>
    <scope>NUCLEOTIDE SEQUENCE</scope>
    <source>
        <strain evidence="1">CGMCC 1.15320</strain>
    </source>
</reference>
<dbReference type="AlphaFoldDB" id="A0A916RJW2"/>
<proteinExistence type="predicted"/>
<dbReference type="EMBL" id="BMIF01000002">
    <property type="protein sequence ID" value="GGA56447.1"/>
    <property type="molecule type" value="Genomic_DNA"/>
</dbReference>
<comment type="caution">
    <text evidence="1">The sequence shown here is derived from an EMBL/GenBank/DDBJ whole genome shotgun (WGS) entry which is preliminary data.</text>
</comment>
<dbReference type="Proteomes" id="UP000636264">
    <property type="component" value="Unassembled WGS sequence"/>
</dbReference>
<keyword evidence="2" id="KW-1185">Reference proteome</keyword>
<organism evidence="1 2">
    <name type="scientific">Nitratireductor aestuarii</name>
    <dbReference type="NCBI Taxonomy" id="1735103"/>
    <lineage>
        <taxon>Bacteria</taxon>
        <taxon>Pseudomonadati</taxon>
        <taxon>Pseudomonadota</taxon>
        <taxon>Alphaproteobacteria</taxon>
        <taxon>Hyphomicrobiales</taxon>
        <taxon>Phyllobacteriaceae</taxon>
        <taxon>Nitratireductor</taxon>
    </lineage>
</organism>
<sequence>MALEAANFPVAKQAAETRYLALWCIANPGDIDVRRETIEE</sequence>
<evidence type="ECO:0000313" key="2">
    <source>
        <dbReference type="Proteomes" id="UP000636264"/>
    </source>
</evidence>
<evidence type="ECO:0000313" key="1">
    <source>
        <dbReference type="EMBL" id="GGA56447.1"/>
    </source>
</evidence>